<geneLocation type="plasmid" evidence="3">
    <name>pEM01</name>
</geneLocation>
<sequence length="132" mass="14635">MHPIRQIIEACDRAITAQDFDTLMTYYADDAALVVKPGMIARGKEDIRRAFVAIADYFQGQLHVEQGEMQIIEGGGDALVLMETVLRFPDGNGSLIETTRRATYVFRQSPDGNWLCTVDNSYGTTLLDGETA</sequence>
<organism evidence="2 3">
    <name type="scientific">Duffyella gerundensis</name>
    <dbReference type="NCBI Taxonomy" id="1619313"/>
    <lineage>
        <taxon>Bacteria</taxon>
        <taxon>Pseudomonadati</taxon>
        <taxon>Pseudomonadota</taxon>
        <taxon>Gammaproteobacteria</taxon>
        <taxon>Enterobacterales</taxon>
        <taxon>Erwiniaceae</taxon>
        <taxon>Duffyella</taxon>
    </lineage>
</organism>
<dbReference type="KEGG" id="ege:EM595_p0135"/>
<evidence type="ECO:0000259" key="1">
    <source>
        <dbReference type="Pfam" id="PF14534"/>
    </source>
</evidence>
<dbReference type="SUPFAM" id="SSF54427">
    <property type="entry name" value="NTF2-like"/>
    <property type="match status" value="1"/>
</dbReference>
<protein>
    <recommendedName>
        <fullName evidence="1">DUF4440 domain-containing protein</fullName>
    </recommendedName>
</protein>
<dbReference type="Pfam" id="PF14534">
    <property type="entry name" value="DUF4440"/>
    <property type="match status" value="1"/>
</dbReference>
<name>A0A0U5L9L1_9GAMM</name>
<dbReference type="InterPro" id="IPR027843">
    <property type="entry name" value="DUF4440"/>
</dbReference>
<evidence type="ECO:0000313" key="2">
    <source>
        <dbReference type="EMBL" id="CUU25835.1"/>
    </source>
</evidence>
<feature type="domain" description="DUF4440" evidence="1">
    <location>
        <begin position="4"/>
        <end position="115"/>
    </location>
</feature>
<keyword evidence="3" id="KW-1185">Reference proteome</keyword>
<dbReference type="InterPro" id="IPR032710">
    <property type="entry name" value="NTF2-like_dom_sf"/>
</dbReference>
<accession>A0A0U5L9L1</accession>
<dbReference type="Proteomes" id="UP000059419">
    <property type="component" value="Plasmid pEM01"/>
</dbReference>
<dbReference type="EMBL" id="LN907828">
    <property type="protein sequence ID" value="CUU25835.1"/>
    <property type="molecule type" value="Genomic_DNA"/>
</dbReference>
<dbReference type="PATRIC" id="fig|1619313.3.peg.3738"/>
<dbReference type="OrthoDB" id="1633822at2"/>
<gene>
    <name evidence="2" type="ORF">EM595_p0135</name>
</gene>
<evidence type="ECO:0000313" key="3">
    <source>
        <dbReference type="Proteomes" id="UP000059419"/>
    </source>
</evidence>
<reference evidence="3" key="1">
    <citation type="submission" date="2015-11" db="EMBL/GenBank/DDBJ databases">
        <authorList>
            <person name="Blom J."/>
        </authorList>
    </citation>
    <scope>NUCLEOTIDE SEQUENCE [LARGE SCALE GENOMIC DNA]</scope>
    <source>
        <plasmid evidence="3">pEM01</plasmid>
    </source>
</reference>
<dbReference type="AlphaFoldDB" id="A0A0U5L9L1"/>
<dbReference type="RefSeq" id="WP_067435941.1">
    <property type="nucleotide sequence ID" value="NZ_JACSXG010000011.1"/>
</dbReference>
<dbReference type="Gene3D" id="3.10.450.50">
    <property type="match status" value="1"/>
</dbReference>
<proteinExistence type="predicted"/>